<accession>A0A0F9JYZ5</accession>
<sequence length="277" mass="31986">MNKTKIEWALNPDGSPGYTWNPISGCLNNCPYCYARRLANTRLRERYQANVKVSLINIQGVYEDTMNAEVTRRCKDPFYPRFWPDKLYHPWGGKPKGIFTCDMSDLFGIGVPKEWAEKVLNLIRLHDQNRYYLLTKQPQNLIKFSPFPDNAWVGVSATTDDMLSSAILYLHNIEAKVKYISFEPLLEQMKDLSFTLKYSHIADWVIIGQQTPIRAATTPKIEWVREIVEACDKAGIPVFLKNSLKPVLPGEYPFYKSATGALFGIKWDMYLKQEFPK</sequence>
<comment type="caution">
    <text evidence="1">The sequence shown here is derived from an EMBL/GenBank/DDBJ whole genome shotgun (WGS) entry which is preliminary data.</text>
</comment>
<dbReference type="Pfam" id="PF07505">
    <property type="entry name" value="DUF5131"/>
    <property type="match status" value="1"/>
</dbReference>
<reference evidence="1" key="1">
    <citation type="journal article" date="2015" name="Nature">
        <title>Complex archaea that bridge the gap between prokaryotes and eukaryotes.</title>
        <authorList>
            <person name="Spang A."/>
            <person name="Saw J.H."/>
            <person name="Jorgensen S.L."/>
            <person name="Zaremba-Niedzwiedzka K."/>
            <person name="Martijn J."/>
            <person name="Lind A.E."/>
            <person name="van Eijk R."/>
            <person name="Schleper C."/>
            <person name="Guy L."/>
            <person name="Ettema T.J."/>
        </authorList>
    </citation>
    <scope>NUCLEOTIDE SEQUENCE</scope>
</reference>
<evidence type="ECO:0008006" key="2">
    <source>
        <dbReference type="Google" id="ProtNLM"/>
    </source>
</evidence>
<organism evidence="1">
    <name type="scientific">marine sediment metagenome</name>
    <dbReference type="NCBI Taxonomy" id="412755"/>
    <lineage>
        <taxon>unclassified sequences</taxon>
        <taxon>metagenomes</taxon>
        <taxon>ecological metagenomes</taxon>
    </lineage>
</organism>
<dbReference type="InterPro" id="IPR011101">
    <property type="entry name" value="DUF5131"/>
</dbReference>
<dbReference type="AlphaFoldDB" id="A0A0F9JYZ5"/>
<proteinExistence type="predicted"/>
<name>A0A0F9JYZ5_9ZZZZ</name>
<evidence type="ECO:0000313" key="1">
    <source>
        <dbReference type="EMBL" id="KKM04123.1"/>
    </source>
</evidence>
<protein>
    <recommendedName>
        <fullName evidence="2">DUF5131 family protein</fullName>
    </recommendedName>
</protein>
<gene>
    <name evidence="1" type="ORF">LCGC14_1767380</name>
</gene>
<dbReference type="EMBL" id="LAZR01016525">
    <property type="protein sequence ID" value="KKM04123.1"/>
    <property type="molecule type" value="Genomic_DNA"/>
</dbReference>